<keyword evidence="5" id="KW-1185">Reference proteome</keyword>
<dbReference type="InterPro" id="IPR035983">
    <property type="entry name" value="Hect_E3_ubiquitin_ligase"/>
</dbReference>
<sequence>MEWEEEDTDDEIEQDFSVTVPQLRHGETLSDILESFQHENKEDDKVPVIARRRRVLQSMSMALSMHSFSWKKIPQVEFVGEMADDYGGPKREFLRLLMMEVHSSLGVFEGRQGNLFFVYDREALDKKKYFLAGKLTAWSIFHDGPGPRGLNSTLYLMMCGQRPDVPAQVPELPVDPVIQQNIEKVWNCSTPEELQTLKEDFGDWIASCGMPAIYGAQIEDLPSLRSTVMEHYAFFRTAGMVQQYKDGFNSCGCFWQVVERNCMQFQPVFTNTVRNFKGVT</sequence>
<evidence type="ECO:0000313" key="5">
    <source>
        <dbReference type="Proteomes" id="UP000192220"/>
    </source>
</evidence>
<dbReference type="OrthoDB" id="8946542at2759"/>
<proteinExistence type="predicted"/>
<dbReference type="STRING" id="52670.A0A2I4CXD7"/>
<reference evidence="6" key="1">
    <citation type="submission" date="2025-08" db="UniProtKB">
        <authorList>
            <consortium name="RefSeq"/>
        </authorList>
    </citation>
    <scope>IDENTIFICATION</scope>
</reference>
<accession>A0A2I4CXD7</accession>
<dbReference type="GO" id="GO:0004842">
    <property type="term" value="F:ubiquitin-protein transferase activity"/>
    <property type="evidence" value="ECO:0007669"/>
    <property type="project" value="InterPro"/>
</dbReference>
<dbReference type="InterPro" id="IPR000569">
    <property type="entry name" value="HECT_dom"/>
</dbReference>
<protein>
    <submittedName>
        <fullName evidence="6">G2/M phase-specific E3 ubiquitin-protein ligase</fullName>
    </submittedName>
</protein>
<evidence type="ECO:0000259" key="4">
    <source>
        <dbReference type="PROSITE" id="PS50237"/>
    </source>
</evidence>
<comment type="caution">
    <text evidence="3">Lacks conserved residue(s) required for the propagation of feature annotation.</text>
</comment>
<gene>
    <name evidence="6" type="primary">LOC106532986</name>
</gene>
<evidence type="ECO:0000256" key="2">
    <source>
        <dbReference type="ARBA" id="ARBA00022786"/>
    </source>
</evidence>
<dbReference type="Gene3D" id="3.90.1750.10">
    <property type="entry name" value="Hect, E3 ligase catalytic domains"/>
    <property type="match status" value="1"/>
</dbReference>
<keyword evidence="1" id="KW-0808">Transferase</keyword>
<dbReference type="InParanoid" id="A0A2I4CXD7"/>
<dbReference type="RefSeq" id="XP_013884630.1">
    <property type="nucleotide sequence ID" value="XM_014029176.1"/>
</dbReference>
<evidence type="ECO:0000256" key="3">
    <source>
        <dbReference type="PROSITE-ProRule" id="PRU00104"/>
    </source>
</evidence>
<keyword evidence="2 3" id="KW-0833">Ubl conjugation pathway</keyword>
<dbReference type="Proteomes" id="UP000192220">
    <property type="component" value="Unplaced"/>
</dbReference>
<dbReference type="AlphaFoldDB" id="A0A2I4CXD7"/>
<evidence type="ECO:0000256" key="1">
    <source>
        <dbReference type="ARBA" id="ARBA00022679"/>
    </source>
</evidence>
<dbReference type="GeneID" id="106532986"/>
<evidence type="ECO:0000313" key="6">
    <source>
        <dbReference type="RefSeq" id="XP_013884630.1"/>
    </source>
</evidence>
<dbReference type="SUPFAM" id="SSF56204">
    <property type="entry name" value="Hect, E3 ligase catalytic domain"/>
    <property type="match status" value="1"/>
</dbReference>
<feature type="domain" description="HECT" evidence="4">
    <location>
        <begin position="66"/>
        <end position="101"/>
    </location>
</feature>
<dbReference type="PROSITE" id="PS50237">
    <property type="entry name" value="HECT"/>
    <property type="match status" value="1"/>
</dbReference>
<organism evidence="5 6">
    <name type="scientific">Austrofundulus limnaeus</name>
    <name type="common">Annual killifish</name>
    <dbReference type="NCBI Taxonomy" id="52670"/>
    <lineage>
        <taxon>Eukaryota</taxon>
        <taxon>Metazoa</taxon>
        <taxon>Chordata</taxon>
        <taxon>Craniata</taxon>
        <taxon>Vertebrata</taxon>
        <taxon>Euteleostomi</taxon>
        <taxon>Actinopterygii</taxon>
        <taxon>Neopterygii</taxon>
        <taxon>Teleostei</taxon>
        <taxon>Neoteleostei</taxon>
        <taxon>Acanthomorphata</taxon>
        <taxon>Ovalentaria</taxon>
        <taxon>Atherinomorphae</taxon>
        <taxon>Cyprinodontiformes</taxon>
        <taxon>Rivulidae</taxon>
        <taxon>Austrofundulus</taxon>
    </lineage>
</organism>
<name>A0A2I4CXD7_AUSLI</name>
<dbReference type="KEGG" id="alim:106532986"/>